<name>X1KX03_9ZZZZ</name>
<organism evidence="2">
    <name type="scientific">marine sediment metagenome</name>
    <dbReference type="NCBI Taxonomy" id="412755"/>
    <lineage>
        <taxon>unclassified sequences</taxon>
        <taxon>metagenomes</taxon>
        <taxon>ecological metagenomes</taxon>
    </lineage>
</organism>
<comment type="caution">
    <text evidence="2">The sequence shown here is derived from an EMBL/GenBank/DDBJ whole genome shotgun (WGS) entry which is preliminary data.</text>
</comment>
<keyword evidence="1" id="KW-1133">Transmembrane helix</keyword>
<gene>
    <name evidence="2" type="ORF">S06H3_10876</name>
</gene>
<keyword evidence="1" id="KW-0812">Transmembrane</keyword>
<dbReference type="AlphaFoldDB" id="X1KX03"/>
<keyword evidence="1" id="KW-0472">Membrane</keyword>
<reference evidence="2" key="1">
    <citation type="journal article" date="2014" name="Front. Microbiol.">
        <title>High frequency of phylogenetically diverse reductive dehalogenase-homologous genes in deep subseafloor sedimentary metagenomes.</title>
        <authorList>
            <person name="Kawai M."/>
            <person name="Futagami T."/>
            <person name="Toyoda A."/>
            <person name="Takaki Y."/>
            <person name="Nishi S."/>
            <person name="Hori S."/>
            <person name="Arai W."/>
            <person name="Tsubouchi T."/>
            <person name="Morono Y."/>
            <person name="Uchiyama I."/>
            <person name="Ito T."/>
            <person name="Fujiyama A."/>
            <person name="Inagaki F."/>
            <person name="Takami H."/>
        </authorList>
    </citation>
    <scope>NUCLEOTIDE SEQUENCE</scope>
    <source>
        <strain evidence="2">Expedition CK06-06</strain>
    </source>
</reference>
<sequence>MKKLGLIVWNGLIHLQKIFMLVAGSIITVLVFVEVVLRYVLGFLNQM</sequence>
<feature type="transmembrane region" description="Helical" evidence="1">
    <location>
        <begin position="18"/>
        <end position="41"/>
    </location>
</feature>
<accession>X1KX03</accession>
<evidence type="ECO:0000256" key="1">
    <source>
        <dbReference type="SAM" id="Phobius"/>
    </source>
</evidence>
<evidence type="ECO:0000313" key="2">
    <source>
        <dbReference type="EMBL" id="GAI11607.1"/>
    </source>
</evidence>
<dbReference type="EMBL" id="BARV01005141">
    <property type="protein sequence ID" value="GAI11607.1"/>
    <property type="molecule type" value="Genomic_DNA"/>
</dbReference>
<protein>
    <submittedName>
        <fullName evidence="2">Uncharacterized protein</fullName>
    </submittedName>
</protein>
<proteinExistence type="predicted"/>